<organism evidence="2 3">
    <name type="scientific">Streptomyces griseoloalbus</name>
    <dbReference type="NCBI Taxonomy" id="67303"/>
    <lineage>
        <taxon>Bacteria</taxon>
        <taxon>Bacillati</taxon>
        <taxon>Actinomycetota</taxon>
        <taxon>Actinomycetes</taxon>
        <taxon>Kitasatosporales</taxon>
        <taxon>Streptomycetaceae</taxon>
        <taxon>Streptomyces</taxon>
    </lineage>
</organism>
<dbReference type="EMBL" id="JACHJE010000020">
    <property type="protein sequence ID" value="MBB5129597.1"/>
    <property type="molecule type" value="Genomic_DNA"/>
</dbReference>
<accession>A0A7W8BVD3</accession>
<evidence type="ECO:0000313" key="2">
    <source>
        <dbReference type="EMBL" id="MBB5129597.1"/>
    </source>
</evidence>
<dbReference type="Proteomes" id="UP000568022">
    <property type="component" value="Unassembled WGS sequence"/>
</dbReference>
<name>A0A7W8BVD3_9ACTN</name>
<evidence type="ECO:0000256" key="1">
    <source>
        <dbReference type="SAM" id="MobiDB-lite"/>
    </source>
</evidence>
<dbReference type="AlphaFoldDB" id="A0A7W8BVD3"/>
<comment type="caution">
    <text evidence="2">The sequence shown here is derived from an EMBL/GenBank/DDBJ whole genome shotgun (WGS) entry which is preliminary data.</text>
</comment>
<reference evidence="2 3" key="1">
    <citation type="submission" date="2020-08" db="EMBL/GenBank/DDBJ databases">
        <title>Genomic Encyclopedia of Type Strains, Phase III (KMG-III): the genomes of soil and plant-associated and newly described type strains.</title>
        <authorList>
            <person name="Whitman W."/>
        </authorList>
    </citation>
    <scope>NUCLEOTIDE SEQUENCE [LARGE SCALE GENOMIC DNA]</scope>
    <source>
        <strain evidence="2 3">CECT 3226</strain>
    </source>
</reference>
<proteinExistence type="predicted"/>
<evidence type="ECO:0000313" key="3">
    <source>
        <dbReference type="Proteomes" id="UP000568022"/>
    </source>
</evidence>
<protein>
    <submittedName>
        <fullName evidence="2">Uncharacterized protein</fullName>
    </submittedName>
</protein>
<sequence length="70" mass="7936">MAQDTTRFRQGPQHMPYEDGVVAPFADRWRRRVTDEEHRVAPGELLPGERHHGRGPVDPGHPVPLFGGEE</sequence>
<feature type="region of interest" description="Disordered" evidence="1">
    <location>
        <begin position="35"/>
        <end position="70"/>
    </location>
</feature>
<gene>
    <name evidence="2" type="ORF">FHS32_006386</name>
</gene>
<keyword evidence="3" id="KW-1185">Reference proteome</keyword>